<dbReference type="Proteomes" id="UP001429357">
    <property type="component" value="Unassembled WGS sequence"/>
</dbReference>
<accession>A0ABV0F8A0</accession>
<organism evidence="1 2">
    <name type="scientific">Enterococcus diestrammenae</name>
    <dbReference type="NCBI Taxonomy" id="1155073"/>
    <lineage>
        <taxon>Bacteria</taxon>
        <taxon>Bacillati</taxon>
        <taxon>Bacillota</taxon>
        <taxon>Bacilli</taxon>
        <taxon>Lactobacillales</taxon>
        <taxon>Enterococcaceae</taxon>
        <taxon>Enterococcus</taxon>
    </lineage>
</organism>
<protein>
    <submittedName>
        <fullName evidence="1">Uncharacterized protein</fullName>
    </submittedName>
</protein>
<evidence type="ECO:0000313" key="2">
    <source>
        <dbReference type="Proteomes" id="UP001429357"/>
    </source>
</evidence>
<comment type="caution">
    <text evidence="1">The sequence shown here is derived from an EMBL/GenBank/DDBJ whole genome shotgun (WGS) entry which is preliminary data.</text>
</comment>
<evidence type="ECO:0000313" key="1">
    <source>
        <dbReference type="EMBL" id="MEO1783326.1"/>
    </source>
</evidence>
<proteinExistence type="predicted"/>
<gene>
    <name evidence="1" type="ORF">BAU18_002946</name>
</gene>
<reference evidence="2" key="1">
    <citation type="submission" date="2016-06" db="EMBL/GenBank/DDBJ databases">
        <title>Four novel species of enterococci isolated from chicken manure.</title>
        <authorList>
            <person name="Van Tyne D."/>
        </authorList>
    </citation>
    <scope>NUCLEOTIDE SEQUENCE [LARGE SCALE GENOMIC DNA]</scope>
    <source>
        <strain evidence="2">JM9A</strain>
    </source>
</reference>
<dbReference type="RefSeq" id="WP_161868754.1">
    <property type="nucleotide sequence ID" value="NZ_MAEI02000001.1"/>
</dbReference>
<dbReference type="EMBL" id="MAEI02000001">
    <property type="protein sequence ID" value="MEO1783326.1"/>
    <property type="molecule type" value="Genomic_DNA"/>
</dbReference>
<name>A0ABV0F8A0_9ENTE</name>
<keyword evidence="2" id="KW-1185">Reference proteome</keyword>
<reference evidence="1 2" key="2">
    <citation type="submission" date="2024-02" db="EMBL/GenBank/DDBJ databases">
        <title>The Genome Sequence of Enterococcus diestrammenae JM9A.</title>
        <authorList>
            <person name="Earl A."/>
            <person name="Manson A."/>
            <person name="Gilmore M."/>
            <person name="Sanders J."/>
            <person name="Shea T."/>
            <person name="Howe W."/>
            <person name="Livny J."/>
            <person name="Cuomo C."/>
            <person name="Neafsey D."/>
            <person name="Birren B."/>
        </authorList>
    </citation>
    <scope>NUCLEOTIDE SEQUENCE [LARGE SCALE GENOMIC DNA]</scope>
    <source>
        <strain evidence="1 2">JM9A</strain>
    </source>
</reference>
<sequence>MKLIITMNQIGYFKPETTARRLKTYYYWGEGNPIIFLGYLRLIRLLSELTERVAPLRPALYAKEVREIYLDRQWQERPYLILFLREFREFFSGREWQELRQQYQALYPFLADFI</sequence>